<evidence type="ECO:0000313" key="12">
    <source>
        <dbReference type="Proteomes" id="UP000254259"/>
    </source>
</evidence>
<dbReference type="OMA" id="ATLWPQV"/>
<dbReference type="PANTHER" id="PTHR33938:SF15">
    <property type="entry name" value="FERULOYL ESTERASE B-RELATED"/>
    <property type="match status" value="1"/>
</dbReference>
<dbReference type="InterPro" id="IPR029058">
    <property type="entry name" value="AB_hydrolase_fold"/>
</dbReference>
<proteinExistence type="inferred from homology"/>
<organism evidence="9">
    <name type="scientific">Cupriavidus taiwanensis</name>
    <dbReference type="NCBI Taxonomy" id="164546"/>
    <lineage>
        <taxon>Bacteria</taxon>
        <taxon>Pseudomonadati</taxon>
        <taxon>Pseudomonadota</taxon>
        <taxon>Betaproteobacteria</taxon>
        <taxon>Burkholderiales</taxon>
        <taxon>Burkholderiaceae</taxon>
        <taxon>Cupriavidus</taxon>
    </lineage>
</organism>
<dbReference type="EMBL" id="OFSP01000073">
    <property type="protein sequence ID" value="SOY77200.1"/>
    <property type="molecule type" value="Genomic_DNA"/>
</dbReference>
<dbReference type="PROSITE" id="PS51257">
    <property type="entry name" value="PROKAR_LIPOPROTEIN"/>
    <property type="match status" value="1"/>
</dbReference>
<keyword evidence="11" id="KW-0614">Plasmid</keyword>
<dbReference type="Gene3D" id="3.40.50.1820">
    <property type="entry name" value="alpha/beta hydrolase"/>
    <property type="match status" value="1"/>
</dbReference>
<dbReference type="GeneID" id="29763430"/>
<keyword evidence="7" id="KW-1015">Disulfide bond</keyword>
<dbReference type="EMBL" id="LT984815">
    <property type="protein sequence ID" value="SPD69169.1"/>
    <property type="molecule type" value="Genomic_DNA"/>
</dbReference>
<geneLocation type="plasmid" evidence="13">
    <name>cbm2586_p</name>
</geneLocation>
<evidence type="ECO:0000256" key="2">
    <source>
        <dbReference type="ARBA" id="ARBA00022487"/>
    </source>
</evidence>
<gene>
    <name evidence="10" type="ORF">CBM2586_P60007</name>
    <name evidence="9" type="ORF">CBM2589_P50007</name>
    <name evidence="11" type="ORF">CBM2636_P10080</name>
</gene>
<accession>A0A375HT25</accession>
<keyword evidence="4 8" id="KW-0732">Signal</keyword>
<geneLocation type="plasmid" evidence="11">
    <name>CBM2636p</name>
</geneLocation>
<evidence type="ECO:0000256" key="8">
    <source>
        <dbReference type="SAM" id="SignalP"/>
    </source>
</evidence>
<feature type="chain" id="PRO_5041071243" evidence="8">
    <location>
        <begin position="27"/>
        <end position="572"/>
    </location>
</feature>
<dbReference type="InterPro" id="IPR011118">
    <property type="entry name" value="Tannase/feruloyl_esterase"/>
</dbReference>
<dbReference type="Proteomes" id="UP000256297">
    <property type="component" value="Plasmid CBM2589_p"/>
</dbReference>
<dbReference type="RefSeq" id="WP_012354465.1">
    <property type="nucleotide sequence ID" value="NZ_CBCRZP010000078.1"/>
</dbReference>
<dbReference type="EMBL" id="OFSN01000063">
    <property type="protein sequence ID" value="SOY78155.1"/>
    <property type="molecule type" value="Genomic_DNA"/>
</dbReference>
<evidence type="ECO:0000256" key="1">
    <source>
        <dbReference type="ARBA" id="ARBA00006249"/>
    </source>
</evidence>
<dbReference type="Proteomes" id="UP000254259">
    <property type="component" value="Plasmid CBM2636p"/>
</dbReference>
<evidence type="ECO:0000313" key="11">
    <source>
        <dbReference type="EMBL" id="SPD69169.1"/>
    </source>
</evidence>
<keyword evidence="6" id="KW-0106">Calcium</keyword>
<name>A0A375HT25_9BURK</name>
<evidence type="ECO:0000256" key="3">
    <source>
        <dbReference type="ARBA" id="ARBA00022723"/>
    </source>
</evidence>
<evidence type="ECO:0000256" key="7">
    <source>
        <dbReference type="ARBA" id="ARBA00023157"/>
    </source>
</evidence>
<evidence type="ECO:0000256" key="5">
    <source>
        <dbReference type="ARBA" id="ARBA00022801"/>
    </source>
</evidence>
<feature type="signal peptide" evidence="8">
    <location>
        <begin position="1"/>
        <end position="26"/>
    </location>
</feature>
<evidence type="ECO:0000256" key="4">
    <source>
        <dbReference type="ARBA" id="ARBA00022729"/>
    </source>
</evidence>
<reference evidence="12 13" key="1">
    <citation type="submission" date="2018-01" db="EMBL/GenBank/DDBJ databases">
        <authorList>
            <person name="Clerissi C."/>
        </authorList>
    </citation>
    <scope>NUCLEOTIDE SEQUENCE</scope>
    <source>
        <strain evidence="10">Cupriavidus taiwanensis LMG 19430</strain>
        <strain evidence="9">Cupriavidus taiwanensis STM 3521</strain>
        <strain evidence="11">Cupriavidus taiwanensis SWF 66322</strain>
        <plasmid evidence="13">cbm2586_p</plasmid>
        <plasmid evidence="11">CBM2636p</plasmid>
        <plasmid evidence="12">cbm2636p</plasmid>
    </source>
</reference>
<dbReference type="SUPFAM" id="SSF53474">
    <property type="entry name" value="alpha/beta-Hydrolases"/>
    <property type="match status" value="1"/>
</dbReference>
<evidence type="ECO:0000313" key="9">
    <source>
        <dbReference type="EMBL" id="SOY77200.1"/>
    </source>
</evidence>
<dbReference type="AlphaFoldDB" id="A0A375HT25"/>
<keyword evidence="2" id="KW-0719">Serine esterase</keyword>
<keyword evidence="3" id="KW-0479">Metal-binding</keyword>
<dbReference type="GO" id="GO:0046872">
    <property type="term" value="F:metal ion binding"/>
    <property type="evidence" value="ECO:0007669"/>
    <property type="project" value="UniProtKB-KW"/>
</dbReference>
<dbReference type="GO" id="GO:0030600">
    <property type="term" value="F:feruloyl esterase activity"/>
    <property type="evidence" value="ECO:0007669"/>
    <property type="project" value="UniProtKB-EC"/>
</dbReference>
<protein>
    <submittedName>
        <fullName evidence="9">Feruloyl esterase</fullName>
        <ecNumber evidence="9">3.1.1.73</ecNumber>
    </submittedName>
</protein>
<dbReference type="PANTHER" id="PTHR33938">
    <property type="entry name" value="FERULOYL ESTERASE B-RELATED"/>
    <property type="match status" value="1"/>
</dbReference>
<dbReference type="Proteomes" id="UP000257016">
    <property type="component" value="Unassembled WGS sequence"/>
</dbReference>
<geneLocation type="plasmid" evidence="12">
    <name>cbm2636p</name>
</geneLocation>
<sequence length="572" mass="58762">MNHARDKVWRSVGALTVLSTLAISLAGCGGEESAPSVGAPGPTTAQKSPTELCGELKGIAIPAGNIGLASTGATITSATLVAASDSGNTSGEFCKVLGGIHPVDSSAPDIQFEVDLPTAWNGKSLHFGGGGLDGVIPDTTGFAASGFSPYGEPSGVLAPLARGYVTYGSDAGHQAANDFVGTFASNDEALANYAGSHIKKTHDVATFLMKTRYGQSASQSYFIGGSGGGRMGLVAAQKYASDYDGVIASYPASGLLGLSFQMGRISQASLSPGGFINAAKGKVLRDAVMSQCDTLDGVADGVISNPGACGFDAATLRCPGGADTGDTCLSDAQLNTVATIATPLITTFDFANGIRTIPGYKVLAGADFWGPLYPSLGSSAADAVADPATADVAKASFFYAFPNALVKYAIARDPSLDILTFGFTNPGALTARTQAVSQLIDGTSVNFDAFKNKGGKLILQHGQADQFIPAQMSVDLYNRLLAAYGQSQLSSFLKFYLLPGAAHGFGGQFEGGYDSLTALDYWVTKGVEPHDLIVTDVTPPTTGRKRPVCEYPAWPKYVGGDPNSATSYVCTA</sequence>
<keyword evidence="5 9" id="KW-0378">Hydrolase</keyword>
<evidence type="ECO:0000313" key="10">
    <source>
        <dbReference type="EMBL" id="SOY78155.1"/>
    </source>
</evidence>
<evidence type="ECO:0000313" key="13">
    <source>
        <dbReference type="Proteomes" id="UP000257016"/>
    </source>
</evidence>
<evidence type="ECO:0000256" key="6">
    <source>
        <dbReference type="ARBA" id="ARBA00022837"/>
    </source>
</evidence>
<dbReference type="EC" id="3.1.1.73" evidence="9"/>
<comment type="similarity">
    <text evidence="1">Belongs to the tannase family.</text>
</comment>
<dbReference type="Pfam" id="PF07519">
    <property type="entry name" value="Tannase"/>
    <property type="match status" value="1"/>
</dbReference>